<dbReference type="EMBL" id="QGDC01000001">
    <property type="protein sequence ID" value="RCH56594.1"/>
    <property type="molecule type" value="Genomic_DNA"/>
</dbReference>
<dbReference type="AlphaFoldDB" id="A0A367GT49"/>
<organism evidence="2 3">
    <name type="scientific">Mucilaginibacter hurinus</name>
    <dbReference type="NCBI Taxonomy" id="2201324"/>
    <lineage>
        <taxon>Bacteria</taxon>
        <taxon>Pseudomonadati</taxon>
        <taxon>Bacteroidota</taxon>
        <taxon>Sphingobacteriia</taxon>
        <taxon>Sphingobacteriales</taxon>
        <taxon>Sphingobacteriaceae</taxon>
        <taxon>Mucilaginibacter</taxon>
    </lineage>
</organism>
<feature type="signal peptide" evidence="1">
    <location>
        <begin position="1"/>
        <end position="21"/>
    </location>
</feature>
<dbReference type="Proteomes" id="UP000253209">
    <property type="component" value="Unassembled WGS sequence"/>
</dbReference>
<reference evidence="2 3" key="1">
    <citation type="submission" date="2018-05" db="EMBL/GenBank/DDBJ databases">
        <title>Mucilaginibacter hurinus sp. nov., isolated from briquette warehouse soil.</title>
        <authorList>
            <person name="Choi L."/>
        </authorList>
    </citation>
    <scope>NUCLEOTIDE SEQUENCE [LARGE SCALE GENOMIC DNA]</scope>
    <source>
        <strain evidence="2 3">ZR32</strain>
    </source>
</reference>
<name>A0A367GT49_9SPHI</name>
<protein>
    <submittedName>
        <fullName evidence="2">Uncharacterized protein</fullName>
    </submittedName>
</protein>
<evidence type="ECO:0000313" key="2">
    <source>
        <dbReference type="EMBL" id="RCH56594.1"/>
    </source>
</evidence>
<proteinExistence type="predicted"/>
<comment type="caution">
    <text evidence="2">The sequence shown here is derived from an EMBL/GenBank/DDBJ whole genome shotgun (WGS) entry which is preliminary data.</text>
</comment>
<feature type="chain" id="PRO_5016611475" evidence="1">
    <location>
        <begin position="22"/>
        <end position="169"/>
    </location>
</feature>
<evidence type="ECO:0000313" key="3">
    <source>
        <dbReference type="Proteomes" id="UP000253209"/>
    </source>
</evidence>
<keyword evidence="1" id="KW-0732">Signal</keyword>
<dbReference type="RefSeq" id="WP_114003491.1">
    <property type="nucleotide sequence ID" value="NZ_QGDC01000001.1"/>
</dbReference>
<keyword evidence="3" id="KW-1185">Reference proteome</keyword>
<evidence type="ECO:0000256" key="1">
    <source>
        <dbReference type="SAM" id="SignalP"/>
    </source>
</evidence>
<accession>A0A367GT49</accession>
<dbReference type="OrthoDB" id="751053at2"/>
<sequence length="169" mass="17824">MKIFYVIITALFFAAAIVSNTGCKRGTIIEIDTITNTKPTGGNSEISWKKNGVSEKAALVTTVYDTNSNVIQIAGIFGEPADGAVSITLNAPQVADFNIEPGVIFSYNTSTTDANQQYLGETGTVKVTSLTADRIEGTFEAQCKSINGTGTVTITEGKFSCKIVPLTAP</sequence>
<gene>
    <name evidence="2" type="ORF">DJ568_01675</name>
</gene>